<protein>
    <recommendedName>
        <fullName evidence="4">LTD domain-containing protein</fullName>
    </recommendedName>
</protein>
<evidence type="ECO:0008006" key="4">
    <source>
        <dbReference type="Google" id="ProtNLM"/>
    </source>
</evidence>
<comment type="caution">
    <text evidence="2">The sequence shown here is derived from an EMBL/GenBank/DDBJ whole genome shotgun (WGS) entry which is preliminary data.</text>
</comment>
<evidence type="ECO:0000313" key="2">
    <source>
        <dbReference type="EMBL" id="PIR43979.1"/>
    </source>
</evidence>
<feature type="region of interest" description="Disordered" evidence="1">
    <location>
        <begin position="135"/>
        <end position="161"/>
    </location>
</feature>
<name>A0A2H0RBR7_9BACT</name>
<proteinExistence type="predicted"/>
<dbReference type="EMBL" id="PCXV01000039">
    <property type="protein sequence ID" value="PIR43979.1"/>
    <property type="molecule type" value="Genomic_DNA"/>
</dbReference>
<organism evidence="2 3">
    <name type="scientific">Candidatus Wolfebacteria bacterium CG10_big_fil_rev_8_21_14_0_10_31_9</name>
    <dbReference type="NCBI Taxonomy" id="1975070"/>
    <lineage>
        <taxon>Bacteria</taxon>
        <taxon>Candidatus Wolfeibacteriota</taxon>
    </lineage>
</organism>
<reference evidence="2 3" key="1">
    <citation type="submission" date="2017-09" db="EMBL/GenBank/DDBJ databases">
        <title>Depth-based differentiation of microbial function through sediment-hosted aquifers and enrichment of novel symbionts in the deep terrestrial subsurface.</title>
        <authorList>
            <person name="Probst A.J."/>
            <person name="Ladd B."/>
            <person name="Jarett J.K."/>
            <person name="Geller-Mcgrath D.E."/>
            <person name="Sieber C.M."/>
            <person name="Emerson J.B."/>
            <person name="Anantharaman K."/>
            <person name="Thomas B.C."/>
            <person name="Malmstrom R."/>
            <person name="Stieglmeier M."/>
            <person name="Klingl A."/>
            <person name="Woyke T."/>
            <person name="Ryan C.M."/>
            <person name="Banfield J.F."/>
        </authorList>
    </citation>
    <scope>NUCLEOTIDE SEQUENCE [LARGE SCALE GENOMIC DNA]</scope>
    <source>
        <strain evidence="2">CG10_big_fil_rev_8_21_14_0_10_31_9</strain>
    </source>
</reference>
<dbReference type="AlphaFoldDB" id="A0A2H0RBR7"/>
<evidence type="ECO:0000256" key="1">
    <source>
        <dbReference type="SAM" id="MobiDB-lite"/>
    </source>
</evidence>
<sequence length="315" mass="34969">PTDNQIDLTNYSLKRKSSIVSTSTQTLASASVFNGKFISAKGFFLIASSEYQGSANPDLRYSSQSYHMAYDDDSIILLNNNQIIDQVDYTAIDEGQSLERKAFQNNLCVSAQGQGELLGNGCDTDNASDFEIRTIPNPQNSQSLLEPRENQEETTITQSDSSVRSSTNISRFYVQDLGTISGKFSHLEIYGETDTPGKWTAELCKISANLYIWYQCAFSSPIVSSESNETISSTSTKELITFDFPLTELQEGENYTLVIKQPGDAGQMFTSALYGSPKDGSANGNVISHNRDPQNYNWSYDVYNIGIQDIYYLLK</sequence>
<gene>
    <name evidence="2" type="ORF">COV23_02380</name>
</gene>
<accession>A0A2H0RBR7</accession>
<dbReference type="Proteomes" id="UP000231602">
    <property type="component" value="Unassembled WGS sequence"/>
</dbReference>
<evidence type="ECO:0000313" key="3">
    <source>
        <dbReference type="Proteomes" id="UP000231602"/>
    </source>
</evidence>
<feature type="non-terminal residue" evidence="2">
    <location>
        <position position="1"/>
    </location>
</feature>